<evidence type="ECO:0008006" key="3">
    <source>
        <dbReference type="Google" id="ProtNLM"/>
    </source>
</evidence>
<proteinExistence type="predicted"/>
<gene>
    <name evidence="1" type="ORF">clem_01575</name>
</gene>
<dbReference type="KEGG" id="lcd:clem_01575"/>
<name>A0A222NZ83_9GAMM</name>
<accession>A0A222NZ83</accession>
<keyword evidence="2" id="KW-1185">Reference proteome</keyword>
<dbReference type="OrthoDB" id="5638798at2"/>
<dbReference type="Proteomes" id="UP000201728">
    <property type="component" value="Chromosome"/>
</dbReference>
<dbReference type="EMBL" id="CP016397">
    <property type="protein sequence ID" value="ASQ44879.1"/>
    <property type="molecule type" value="Genomic_DNA"/>
</dbReference>
<dbReference type="AlphaFoldDB" id="A0A222NZ83"/>
<evidence type="ECO:0000313" key="2">
    <source>
        <dbReference type="Proteomes" id="UP000201728"/>
    </source>
</evidence>
<evidence type="ECO:0000313" key="1">
    <source>
        <dbReference type="EMBL" id="ASQ44879.1"/>
    </source>
</evidence>
<dbReference type="RefSeq" id="WP_157698143.1">
    <property type="nucleotide sequence ID" value="NZ_CP016397.1"/>
</dbReference>
<protein>
    <recommendedName>
        <fullName evidence="3">Dot/Icm T4SS effector</fullName>
    </recommendedName>
</protein>
<reference evidence="2" key="1">
    <citation type="submission" date="2016-07" db="EMBL/GenBank/DDBJ databases">
        <authorList>
            <person name="Florea S."/>
            <person name="Webb J.S."/>
            <person name="Jaromczyk J."/>
            <person name="Schardl C.L."/>
        </authorList>
    </citation>
    <scope>NUCLEOTIDE SEQUENCE [LARGE SCALE GENOMIC DNA]</scope>
    <source>
        <strain evidence="2">CDC-D5610</strain>
    </source>
</reference>
<organism evidence="1 2">
    <name type="scientific">Legionella clemsonensis</name>
    <dbReference type="NCBI Taxonomy" id="1867846"/>
    <lineage>
        <taxon>Bacteria</taxon>
        <taxon>Pseudomonadati</taxon>
        <taxon>Pseudomonadota</taxon>
        <taxon>Gammaproteobacteria</taxon>
        <taxon>Legionellales</taxon>
        <taxon>Legionellaceae</taxon>
        <taxon>Legionella</taxon>
    </lineage>
</organism>
<sequence length="207" mass="23319">MPFRIPPMSDLLKAANQLTIAYTEKRKEKDLNRFLGSIRPATHNSDRINDIQFIQTLAQHISNNRATYSQVDVSFKDQDYALVVAPFLKEALSGAMLLDLMKITKSYGDDEASVKNNSALGNVILDLFKIDGLSEVPLDKQKRCLEALKTYIQVYDSQAKATKESPIQWHATRKNAELSKIIEREIKNIIALEKHENSNNIAAVPCS</sequence>